<comment type="caution">
    <text evidence="1">The sequence shown here is derived from an EMBL/GenBank/DDBJ whole genome shotgun (WGS) entry which is preliminary data.</text>
</comment>
<sequence>MKVSDFTYKQKNGVQESLYKIKSDYIVLFFNNPDCENCGLAKEKIENSKILNNSLADRKLKVISIYPSKEIDNWSRLSYPQTWINGYDYEGKIIGEGLYIIRKYPCIYLLDMDKKVLLKETTVEKIEQYLLQSLSL</sequence>
<protein>
    <recommendedName>
        <fullName evidence="2">Thioredoxin-like fold domain-containing protein</fullName>
    </recommendedName>
</protein>
<evidence type="ECO:0008006" key="2">
    <source>
        <dbReference type="Google" id="ProtNLM"/>
    </source>
</evidence>
<dbReference type="AlphaFoldDB" id="A0A645GVD4"/>
<gene>
    <name evidence="1" type="ORF">SDC9_177439</name>
</gene>
<name>A0A645GVD4_9ZZZZ</name>
<evidence type="ECO:0000313" key="1">
    <source>
        <dbReference type="EMBL" id="MPN29982.1"/>
    </source>
</evidence>
<dbReference type="SUPFAM" id="SSF52833">
    <property type="entry name" value="Thioredoxin-like"/>
    <property type="match status" value="1"/>
</dbReference>
<organism evidence="1">
    <name type="scientific">bioreactor metagenome</name>
    <dbReference type="NCBI Taxonomy" id="1076179"/>
    <lineage>
        <taxon>unclassified sequences</taxon>
        <taxon>metagenomes</taxon>
        <taxon>ecological metagenomes</taxon>
    </lineage>
</organism>
<dbReference type="InterPro" id="IPR036249">
    <property type="entry name" value="Thioredoxin-like_sf"/>
</dbReference>
<reference evidence="1" key="1">
    <citation type="submission" date="2019-08" db="EMBL/GenBank/DDBJ databases">
        <authorList>
            <person name="Kucharzyk K."/>
            <person name="Murdoch R.W."/>
            <person name="Higgins S."/>
            <person name="Loffler F."/>
        </authorList>
    </citation>
    <scope>NUCLEOTIDE SEQUENCE</scope>
</reference>
<dbReference type="Gene3D" id="3.40.30.10">
    <property type="entry name" value="Glutaredoxin"/>
    <property type="match status" value="1"/>
</dbReference>
<accession>A0A645GVD4</accession>
<dbReference type="EMBL" id="VSSQ01080925">
    <property type="protein sequence ID" value="MPN29982.1"/>
    <property type="molecule type" value="Genomic_DNA"/>
</dbReference>
<proteinExistence type="predicted"/>